<name>A0A1M6AE01_9FIRM</name>
<evidence type="ECO:0000256" key="1">
    <source>
        <dbReference type="ARBA" id="ARBA00022670"/>
    </source>
</evidence>
<dbReference type="Pfam" id="PF01471">
    <property type="entry name" value="PG_binding_1"/>
    <property type="match status" value="1"/>
</dbReference>
<dbReference type="SUPFAM" id="SSF47090">
    <property type="entry name" value="PGBD-like"/>
    <property type="match status" value="1"/>
</dbReference>
<dbReference type="GO" id="GO:0004252">
    <property type="term" value="F:serine-type endopeptidase activity"/>
    <property type="evidence" value="ECO:0007669"/>
    <property type="project" value="InterPro"/>
</dbReference>
<dbReference type="GO" id="GO:0030288">
    <property type="term" value="C:outer membrane-bounded periplasmic space"/>
    <property type="evidence" value="ECO:0007669"/>
    <property type="project" value="InterPro"/>
</dbReference>
<organism evidence="9 10">
    <name type="scientific">Thermoclostridium caenicola</name>
    <dbReference type="NCBI Taxonomy" id="659425"/>
    <lineage>
        <taxon>Bacteria</taxon>
        <taxon>Bacillati</taxon>
        <taxon>Bacillota</taxon>
        <taxon>Clostridia</taxon>
        <taxon>Eubacteriales</taxon>
        <taxon>Oscillospiraceae</taxon>
        <taxon>Thermoclostridium</taxon>
    </lineage>
</organism>
<dbReference type="InterPro" id="IPR036365">
    <property type="entry name" value="PGBD-like_sf"/>
</dbReference>
<dbReference type="GO" id="GO:0006508">
    <property type="term" value="P:proteolysis"/>
    <property type="evidence" value="ECO:0007669"/>
    <property type="project" value="UniProtKB-KW"/>
</dbReference>
<dbReference type="InterPro" id="IPR036366">
    <property type="entry name" value="PGBDSf"/>
</dbReference>
<dbReference type="Proteomes" id="UP000324781">
    <property type="component" value="Unassembled WGS sequence"/>
</dbReference>
<dbReference type="EMBL" id="FQZP01000001">
    <property type="protein sequence ID" value="SHI34631.1"/>
    <property type="molecule type" value="Genomic_DNA"/>
</dbReference>
<proteinExistence type="predicted"/>
<keyword evidence="6" id="KW-0862">Zinc</keyword>
<protein>
    <submittedName>
        <fullName evidence="9">Penicillin-insensitive murein endopeptidase</fullName>
    </submittedName>
</protein>
<dbReference type="Pfam" id="PF03411">
    <property type="entry name" value="Peptidase_M74"/>
    <property type="match status" value="1"/>
</dbReference>
<keyword evidence="3" id="KW-0732">Signal</keyword>
<dbReference type="Gene3D" id="3.30.1380.10">
    <property type="match status" value="1"/>
</dbReference>
<evidence type="ECO:0000259" key="8">
    <source>
        <dbReference type="Pfam" id="PF01471"/>
    </source>
</evidence>
<evidence type="ECO:0000313" key="10">
    <source>
        <dbReference type="Proteomes" id="UP000324781"/>
    </source>
</evidence>
<evidence type="ECO:0000313" key="9">
    <source>
        <dbReference type="EMBL" id="SHI34631.1"/>
    </source>
</evidence>
<evidence type="ECO:0000256" key="2">
    <source>
        <dbReference type="ARBA" id="ARBA00022723"/>
    </source>
</evidence>
<keyword evidence="1" id="KW-0645">Protease</keyword>
<keyword evidence="10" id="KW-1185">Reference proteome</keyword>
<sequence length="395" mass="44317">MSEKNSVIETLLSYEEDEQLRKLLIKVKKGELGAWEEYKLRKLEKRVIQSGYISEEDKKLIEKLSIELLMSRNLGKQIIYEDLDELRCRYPIKGAGTTREDIDKLKEEGKGLAGIITTSIQNRIYSNKYSNRPDANTGVPLSVLIASYGVEGDTNIIMVQACLSVLGFPIGDSGPNKNGVDGDWGARSKAAVRAYQQMKGLEATGKESSDLAKSLLDSVKNGETIDTILDKYLQNPPMSKAGLIQLPEIGKGYIIVDNYVHAKTGENWGTPETVKSLLSLAEKWAEYDDSLLRFNDLSIEIGGKFGPHGTHHNGKYVDIRLIRKDGGLGDTNIYHDTYDKVKTKELVSLLIEDPNVEKILFNDVDIIREFVNNENGVKIMKYPGHDDHLHVQFKR</sequence>
<dbReference type="InterPro" id="IPR009045">
    <property type="entry name" value="Zn_M74/Hedgehog-like"/>
</dbReference>
<evidence type="ECO:0000256" key="6">
    <source>
        <dbReference type="ARBA" id="ARBA00022833"/>
    </source>
</evidence>
<evidence type="ECO:0000256" key="5">
    <source>
        <dbReference type="ARBA" id="ARBA00022801"/>
    </source>
</evidence>
<dbReference type="AlphaFoldDB" id="A0A1M6AE01"/>
<dbReference type="Gene3D" id="1.10.101.10">
    <property type="entry name" value="PGBD-like superfamily/PGBD"/>
    <property type="match status" value="1"/>
</dbReference>
<keyword evidence="7" id="KW-0482">Metalloprotease</keyword>
<dbReference type="GO" id="GO:0008237">
    <property type="term" value="F:metallopeptidase activity"/>
    <property type="evidence" value="ECO:0007669"/>
    <property type="project" value="UniProtKB-KW"/>
</dbReference>
<dbReference type="RefSeq" id="WP_188118278.1">
    <property type="nucleotide sequence ID" value="NZ_FQZP01000001.1"/>
</dbReference>
<evidence type="ECO:0000256" key="3">
    <source>
        <dbReference type="ARBA" id="ARBA00022729"/>
    </source>
</evidence>
<keyword evidence="4" id="KW-0574">Periplasm</keyword>
<dbReference type="InterPro" id="IPR002477">
    <property type="entry name" value="Peptidoglycan-bd-like"/>
</dbReference>
<dbReference type="InterPro" id="IPR005073">
    <property type="entry name" value="Peptidase_M74"/>
</dbReference>
<evidence type="ECO:0000256" key="4">
    <source>
        <dbReference type="ARBA" id="ARBA00022764"/>
    </source>
</evidence>
<evidence type="ECO:0000256" key="7">
    <source>
        <dbReference type="ARBA" id="ARBA00023049"/>
    </source>
</evidence>
<accession>A0A1M6AE01</accession>
<dbReference type="GO" id="GO:0046872">
    <property type="term" value="F:metal ion binding"/>
    <property type="evidence" value="ECO:0007669"/>
    <property type="project" value="UniProtKB-KW"/>
</dbReference>
<feature type="domain" description="Peptidoglycan binding-like" evidence="8">
    <location>
        <begin position="154"/>
        <end position="206"/>
    </location>
</feature>
<reference evidence="9 10" key="1">
    <citation type="submission" date="2016-11" db="EMBL/GenBank/DDBJ databases">
        <authorList>
            <person name="Varghese N."/>
            <person name="Submissions S."/>
        </authorList>
    </citation>
    <scope>NUCLEOTIDE SEQUENCE [LARGE SCALE GENOMIC DNA]</scope>
    <source>
        <strain evidence="9 10">DSM 19027</strain>
    </source>
</reference>
<keyword evidence="5" id="KW-0378">Hydrolase</keyword>
<dbReference type="SUPFAM" id="SSF55166">
    <property type="entry name" value="Hedgehog/DD-peptidase"/>
    <property type="match status" value="1"/>
</dbReference>
<gene>
    <name evidence="9" type="ORF">SAMN05444373_10012</name>
</gene>
<keyword evidence="2" id="KW-0479">Metal-binding</keyword>